<evidence type="ECO:0000259" key="2">
    <source>
        <dbReference type="Pfam" id="PF13439"/>
    </source>
</evidence>
<protein>
    <submittedName>
        <fullName evidence="3">Glycosyltransferase family 4 protein</fullName>
        <ecNumber evidence="3">2.4.-.-</ecNumber>
    </submittedName>
</protein>
<dbReference type="EC" id="2.4.-.-" evidence="3"/>
<gene>
    <name evidence="3" type="ORF">ACFOSX_08670</name>
</gene>
<keyword evidence="3" id="KW-0808">Transferase</keyword>
<evidence type="ECO:0000259" key="1">
    <source>
        <dbReference type="Pfam" id="PF00534"/>
    </source>
</evidence>
<name>A0ABV8AKU9_9FLAO</name>
<evidence type="ECO:0000313" key="4">
    <source>
        <dbReference type="Proteomes" id="UP001595812"/>
    </source>
</evidence>
<reference evidence="4" key="1">
    <citation type="journal article" date="2019" name="Int. J. Syst. Evol. Microbiol.">
        <title>The Global Catalogue of Microorganisms (GCM) 10K type strain sequencing project: providing services to taxonomists for standard genome sequencing and annotation.</title>
        <authorList>
            <consortium name="The Broad Institute Genomics Platform"/>
            <consortium name="The Broad Institute Genome Sequencing Center for Infectious Disease"/>
            <person name="Wu L."/>
            <person name="Ma J."/>
        </authorList>
    </citation>
    <scope>NUCLEOTIDE SEQUENCE [LARGE SCALE GENOMIC DNA]</scope>
    <source>
        <strain evidence="4">CECT 8979</strain>
    </source>
</reference>
<dbReference type="InterPro" id="IPR028098">
    <property type="entry name" value="Glyco_trans_4-like_N"/>
</dbReference>
<dbReference type="RefSeq" id="WP_386099327.1">
    <property type="nucleotide sequence ID" value="NZ_JBHSAT010000004.1"/>
</dbReference>
<evidence type="ECO:0000313" key="3">
    <source>
        <dbReference type="EMBL" id="MFC3877302.1"/>
    </source>
</evidence>
<dbReference type="Gene3D" id="3.40.50.2000">
    <property type="entry name" value="Glycogen Phosphorylase B"/>
    <property type="match status" value="2"/>
</dbReference>
<accession>A0ABV8AKU9</accession>
<organism evidence="3 4">
    <name type="scientific">Winogradskyella maritima</name>
    <dbReference type="NCBI Taxonomy" id="1517766"/>
    <lineage>
        <taxon>Bacteria</taxon>
        <taxon>Pseudomonadati</taxon>
        <taxon>Bacteroidota</taxon>
        <taxon>Flavobacteriia</taxon>
        <taxon>Flavobacteriales</taxon>
        <taxon>Flavobacteriaceae</taxon>
        <taxon>Winogradskyella</taxon>
    </lineage>
</organism>
<dbReference type="SUPFAM" id="SSF53756">
    <property type="entry name" value="UDP-Glycosyltransferase/glycogen phosphorylase"/>
    <property type="match status" value="1"/>
</dbReference>
<keyword evidence="3" id="KW-0328">Glycosyltransferase</keyword>
<dbReference type="GO" id="GO:0016757">
    <property type="term" value="F:glycosyltransferase activity"/>
    <property type="evidence" value="ECO:0007669"/>
    <property type="project" value="UniProtKB-KW"/>
</dbReference>
<dbReference type="CDD" id="cd03801">
    <property type="entry name" value="GT4_PimA-like"/>
    <property type="match status" value="1"/>
</dbReference>
<sequence length="393" mass="44536">MKIAIYSGVIPSTTFIENVIELVAQNNTVLIFGTKKKAFSYQSEQIQIVDTPTQLWPNISRTIARSIKLLFKSPRLLSVALSQANGYSGVYKKWMRFSRFVPVLLYRPDIFHLQWANELDRWVFLKDAYGCKLVVSLLGTHINISPKVKPDLKRMYLTYFKAVDAFQSVSEDLVEELRAYGVESTKVRVIRTPIKKSILAQFQESQSNSQNLMNIVSVGRHHWVKGYSYALHAMKFLIDSGQKLTYTIIAPGKPTEELLFMAYELGLTDVLIFKSSLEHKALIKDLKSYDVMLLPSVSEGIANVAVEAMAIGLPVVSTDCGGMPELIRHQKTGWLVSKRNATALAEGLLQYVNYPFKEKQQLLERAHDLVKANYAEGSIAQQWVNFYSELIRA</sequence>
<feature type="domain" description="Glycosyl transferase family 1" evidence="1">
    <location>
        <begin position="213"/>
        <end position="364"/>
    </location>
</feature>
<dbReference type="Proteomes" id="UP001595812">
    <property type="component" value="Unassembled WGS sequence"/>
</dbReference>
<keyword evidence="4" id="KW-1185">Reference proteome</keyword>
<dbReference type="EMBL" id="JBHSAT010000004">
    <property type="protein sequence ID" value="MFC3877302.1"/>
    <property type="molecule type" value="Genomic_DNA"/>
</dbReference>
<comment type="caution">
    <text evidence="3">The sequence shown here is derived from an EMBL/GenBank/DDBJ whole genome shotgun (WGS) entry which is preliminary data.</text>
</comment>
<proteinExistence type="predicted"/>
<dbReference type="PANTHER" id="PTHR12526:SF630">
    <property type="entry name" value="GLYCOSYLTRANSFERASE"/>
    <property type="match status" value="1"/>
</dbReference>
<dbReference type="Pfam" id="PF00534">
    <property type="entry name" value="Glycos_transf_1"/>
    <property type="match status" value="1"/>
</dbReference>
<dbReference type="PANTHER" id="PTHR12526">
    <property type="entry name" value="GLYCOSYLTRANSFERASE"/>
    <property type="match status" value="1"/>
</dbReference>
<feature type="domain" description="Glycosyltransferase subfamily 4-like N-terminal" evidence="2">
    <location>
        <begin position="91"/>
        <end position="194"/>
    </location>
</feature>
<dbReference type="InterPro" id="IPR001296">
    <property type="entry name" value="Glyco_trans_1"/>
</dbReference>
<dbReference type="Pfam" id="PF13439">
    <property type="entry name" value="Glyco_transf_4"/>
    <property type="match status" value="1"/>
</dbReference>